<dbReference type="AlphaFoldDB" id="A0AAD3XXC8"/>
<dbReference type="Proteomes" id="UP001279734">
    <property type="component" value="Unassembled WGS sequence"/>
</dbReference>
<accession>A0AAD3XXC8</accession>
<gene>
    <name evidence="1" type="ORF">Nepgr_022825</name>
</gene>
<evidence type="ECO:0000313" key="1">
    <source>
        <dbReference type="EMBL" id="GMH20983.1"/>
    </source>
</evidence>
<organism evidence="1 2">
    <name type="scientific">Nepenthes gracilis</name>
    <name type="common">Slender pitcher plant</name>
    <dbReference type="NCBI Taxonomy" id="150966"/>
    <lineage>
        <taxon>Eukaryota</taxon>
        <taxon>Viridiplantae</taxon>
        <taxon>Streptophyta</taxon>
        <taxon>Embryophyta</taxon>
        <taxon>Tracheophyta</taxon>
        <taxon>Spermatophyta</taxon>
        <taxon>Magnoliopsida</taxon>
        <taxon>eudicotyledons</taxon>
        <taxon>Gunneridae</taxon>
        <taxon>Pentapetalae</taxon>
        <taxon>Caryophyllales</taxon>
        <taxon>Nepenthaceae</taxon>
        <taxon>Nepenthes</taxon>
    </lineage>
</organism>
<protein>
    <submittedName>
        <fullName evidence="1">Uncharacterized protein</fullName>
    </submittedName>
</protein>
<name>A0AAD3XXC8_NEPGR</name>
<dbReference type="EMBL" id="BSYO01000022">
    <property type="protein sequence ID" value="GMH20983.1"/>
    <property type="molecule type" value="Genomic_DNA"/>
</dbReference>
<reference evidence="1" key="1">
    <citation type="submission" date="2023-05" db="EMBL/GenBank/DDBJ databases">
        <title>Nepenthes gracilis genome sequencing.</title>
        <authorList>
            <person name="Fukushima K."/>
        </authorList>
    </citation>
    <scope>NUCLEOTIDE SEQUENCE</scope>
    <source>
        <strain evidence="1">SING2019-196</strain>
    </source>
</reference>
<keyword evidence="2" id="KW-1185">Reference proteome</keyword>
<sequence length="102" mass="11358">MERIGYYDIDSSAELNSIREGEVMEEPEMAERVVEDTLFVAVASKVRESKSTVLWALQNSQGNQICIIHVHQPAQTISVLGGKFPISSLGEQEVRAHGETER</sequence>
<comment type="caution">
    <text evidence="1">The sequence shown here is derived from an EMBL/GenBank/DDBJ whole genome shotgun (WGS) entry which is preliminary data.</text>
</comment>
<evidence type="ECO:0000313" key="2">
    <source>
        <dbReference type="Proteomes" id="UP001279734"/>
    </source>
</evidence>
<proteinExistence type="predicted"/>